<name>M1VAI6_CYAM1</name>
<dbReference type="GeneID" id="16992605"/>
<feature type="region of interest" description="Disordered" evidence="1">
    <location>
        <begin position="433"/>
        <end position="453"/>
    </location>
</feature>
<reference evidence="2 3" key="1">
    <citation type="journal article" date="2004" name="Nature">
        <title>Genome sequence of the ultrasmall unicellular red alga Cyanidioschyzon merolae 10D.</title>
        <authorList>
            <person name="Matsuzaki M."/>
            <person name="Misumi O."/>
            <person name="Shin-i T."/>
            <person name="Maruyama S."/>
            <person name="Takahara M."/>
            <person name="Miyagishima S."/>
            <person name="Mori T."/>
            <person name="Nishida K."/>
            <person name="Yagisawa F."/>
            <person name="Nishida K."/>
            <person name="Yoshida Y."/>
            <person name="Nishimura Y."/>
            <person name="Nakao S."/>
            <person name="Kobayashi T."/>
            <person name="Momoyama Y."/>
            <person name="Higashiyama T."/>
            <person name="Minoda A."/>
            <person name="Sano M."/>
            <person name="Nomoto H."/>
            <person name="Oishi K."/>
            <person name="Hayashi H."/>
            <person name="Ohta F."/>
            <person name="Nishizaka S."/>
            <person name="Haga S."/>
            <person name="Miura S."/>
            <person name="Morishita T."/>
            <person name="Kabeya Y."/>
            <person name="Terasawa K."/>
            <person name="Suzuki Y."/>
            <person name="Ishii Y."/>
            <person name="Asakawa S."/>
            <person name="Takano H."/>
            <person name="Ohta N."/>
            <person name="Kuroiwa H."/>
            <person name="Tanaka K."/>
            <person name="Shimizu N."/>
            <person name="Sugano S."/>
            <person name="Sato N."/>
            <person name="Nozaki H."/>
            <person name="Ogasawara N."/>
            <person name="Kohara Y."/>
            <person name="Kuroiwa T."/>
        </authorList>
    </citation>
    <scope>NUCLEOTIDE SEQUENCE [LARGE SCALE GENOMIC DNA]</scope>
    <source>
        <strain evidence="2 3">10D</strain>
    </source>
</reference>
<evidence type="ECO:0000313" key="2">
    <source>
        <dbReference type="EMBL" id="BAM79137.1"/>
    </source>
</evidence>
<dbReference type="Gramene" id="CMD051CT">
    <property type="protein sequence ID" value="CMD051CT"/>
    <property type="gene ID" value="CMD051C"/>
</dbReference>
<proteinExistence type="predicted"/>
<sequence>MFVETFAVLAGARLATLWRLRANTVCSGVVSHRPRLASGAVASGARQRRTPRGGLKAARRNLHMTAEATPIQPSREDVLLGQLVFMQPELLPKFIEENLEEFDAAFYEFLQQKIDTTKDLEERVTLSTLKDAITDLMNELLRKQGSEMKSAKPEERPDDSEMTLQRELEQLYQSLAQHASDEDRLRVAVAANYDRFTAAFLNYVFERAHGEQNNSAEAAKVAQAINDEMKSRMDRAAQRLSEVLRSGAPKAMSMKLREIGANGGIDEAFMLIMQANIERAKKEGANAQVISILESLRQEASRIIDEAVKDKELRLVRALLRTEDPEQRRQMLFAAFSPRDRVFIAPDANSEAQMEIDGKRFLEILRELIEKYGAIDEKLVSRCREIGDQADEVARELLELVGKSPREIQDEAWMRTLSVFELERMEIQAEMEGRKLPWQERPPGFDEQGRRHL</sequence>
<dbReference type="AlphaFoldDB" id="M1VAI6"/>
<dbReference type="OrthoDB" id="38728at2759"/>
<dbReference type="HOGENOM" id="CLU_604644_0_0_1"/>
<accession>M1VAI6</accession>
<evidence type="ECO:0000313" key="3">
    <source>
        <dbReference type="Proteomes" id="UP000007014"/>
    </source>
</evidence>
<dbReference type="OMA" id="ATRIYGK"/>
<protein>
    <submittedName>
        <fullName evidence="2">Uncharacterized protein</fullName>
    </submittedName>
</protein>
<gene>
    <name evidence="2" type="ORF">CYME_CMD051C</name>
</gene>
<dbReference type="KEGG" id="cme:CYME_CMD051C"/>
<evidence type="ECO:0000256" key="1">
    <source>
        <dbReference type="SAM" id="MobiDB-lite"/>
    </source>
</evidence>
<organism evidence="2 3">
    <name type="scientific">Cyanidioschyzon merolae (strain NIES-3377 / 10D)</name>
    <name type="common">Unicellular red alga</name>
    <dbReference type="NCBI Taxonomy" id="280699"/>
    <lineage>
        <taxon>Eukaryota</taxon>
        <taxon>Rhodophyta</taxon>
        <taxon>Bangiophyceae</taxon>
        <taxon>Cyanidiales</taxon>
        <taxon>Cyanidiaceae</taxon>
        <taxon>Cyanidioschyzon</taxon>
    </lineage>
</organism>
<dbReference type="EMBL" id="AP006486">
    <property type="protein sequence ID" value="BAM79137.1"/>
    <property type="molecule type" value="Genomic_DNA"/>
</dbReference>
<dbReference type="RefSeq" id="XP_005535423.1">
    <property type="nucleotide sequence ID" value="XM_005535366.1"/>
</dbReference>
<keyword evidence="3" id="KW-1185">Reference proteome</keyword>
<reference evidence="2 3" key="2">
    <citation type="journal article" date="2007" name="BMC Biol.">
        <title>A 100%-complete sequence reveals unusually simple genomic features in the hot-spring red alga Cyanidioschyzon merolae.</title>
        <authorList>
            <person name="Nozaki H."/>
            <person name="Takano H."/>
            <person name="Misumi O."/>
            <person name="Terasawa K."/>
            <person name="Matsuzaki M."/>
            <person name="Maruyama S."/>
            <person name="Nishida K."/>
            <person name="Yagisawa F."/>
            <person name="Yoshida Y."/>
            <person name="Fujiwara T."/>
            <person name="Takio S."/>
            <person name="Tamura K."/>
            <person name="Chung S.J."/>
            <person name="Nakamura S."/>
            <person name="Kuroiwa H."/>
            <person name="Tanaka K."/>
            <person name="Sato N."/>
            <person name="Kuroiwa T."/>
        </authorList>
    </citation>
    <scope>NUCLEOTIDE SEQUENCE [LARGE SCALE GENOMIC DNA]</scope>
    <source>
        <strain evidence="2 3">10D</strain>
    </source>
</reference>
<dbReference type="Proteomes" id="UP000007014">
    <property type="component" value="Chromosome 4"/>
</dbReference>
<dbReference type="eggNOG" id="ENOG502RZUJ">
    <property type="taxonomic scope" value="Eukaryota"/>
</dbReference>